<dbReference type="Proteomes" id="UP001500171">
    <property type="component" value="Unassembled WGS sequence"/>
</dbReference>
<dbReference type="NCBIfam" id="TIGR04239">
    <property type="entry name" value="rhombo_GlpG"/>
    <property type="match status" value="1"/>
</dbReference>
<dbReference type="InterPro" id="IPR023662">
    <property type="entry name" value="Rhomboid_protease_GlpG"/>
</dbReference>
<evidence type="ECO:0000256" key="3">
    <source>
        <dbReference type="ARBA" id="ARBA00022475"/>
    </source>
</evidence>
<keyword evidence="8 9" id="KW-0472">Membrane</keyword>
<keyword evidence="3" id="KW-1003">Cell membrane</keyword>
<dbReference type="SUPFAM" id="SSF144091">
    <property type="entry name" value="Rhomboid-like"/>
    <property type="match status" value="1"/>
</dbReference>
<evidence type="ECO:0000256" key="4">
    <source>
        <dbReference type="ARBA" id="ARBA00022519"/>
    </source>
</evidence>
<evidence type="ECO:0000256" key="5">
    <source>
        <dbReference type="ARBA" id="ARBA00022692"/>
    </source>
</evidence>
<evidence type="ECO:0000256" key="1">
    <source>
        <dbReference type="ARBA" id="ARBA00004141"/>
    </source>
</evidence>
<sequence>MYLISFQEAQFAHTFVDYMATKGVSLRIELDNDGNSQLFLNVKDKDKLELITEELKHFVKDPYNKRYLDATWQQGERHHSEIKNSSLKAILPRFVSVGPVTLVIALICVVLYLLLLVVGPRVILAYLGYPFFENNDQLWRYITPIFIHFSLLHIVFNLMWWWYLGGMIEKLRGKLKLIEIMFVSGILSNYAEASVSSPYFGGLSGVVYALMGYVWLYGERLPSSGLRFDRTMIGIALIWLVAGFIGVLGSIANTAHLIGLIVGLLLAAKDIWLLKK</sequence>
<reference evidence="13" key="1">
    <citation type="journal article" date="2019" name="Int. J. Syst. Evol. Microbiol.">
        <title>The Global Catalogue of Microorganisms (GCM) 10K type strain sequencing project: providing services to taxonomists for standard genome sequencing and annotation.</title>
        <authorList>
            <consortium name="The Broad Institute Genomics Platform"/>
            <consortium name="The Broad Institute Genome Sequencing Center for Infectious Disease"/>
            <person name="Wu L."/>
            <person name="Ma J."/>
        </authorList>
    </citation>
    <scope>NUCLEOTIDE SEQUENCE [LARGE SCALE GENOMIC DNA]</scope>
    <source>
        <strain evidence="13">JCM 18050</strain>
    </source>
</reference>
<feature type="domain" description="Peptidase S54 GlpG peptidase N-terminal" evidence="11">
    <location>
        <begin position="3"/>
        <end position="83"/>
    </location>
</feature>
<dbReference type="Pfam" id="PF01694">
    <property type="entry name" value="Rhomboid"/>
    <property type="match status" value="1"/>
</dbReference>
<dbReference type="PANTHER" id="PTHR43731:SF14">
    <property type="entry name" value="PRESENILIN-ASSOCIATED RHOMBOID-LIKE PROTEIN, MITOCHONDRIAL"/>
    <property type="match status" value="1"/>
</dbReference>
<dbReference type="RefSeq" id="WP_345489355.1">
    <property type="nucleotide sequence ID" value="NZ_BAABHY010000001.1"/>
</dbReference>
<evidence type="ECO:0000256" key="9">
    <source>
        <dbReference type="SAM" id="Phobius"/>
    </source>
</evidence>
<evidence type="ECO:0000256" key="2">
    <source>
        <dbReference type="ARBA" id="ARBA00009045"/>
    </source>
</evidence>
<evidence type="ECO:0000313" key="13">
    <source>
        <dbReference type="Proteomes" id="UP001500171"/>
    </source>
</evidence>
<feature type="transmembrane region" description="Helical" evidence="9">
    <location>
        <begin position="230"/>
        <end position="251"/>
    </location>
</feature>
<comment type="subcellular location">
    <subcellularLocation>
        <location evidence="1">Membrane</location>
        <topology evidence="1">Multi-pass membrane protein</topology>
    </subcellularLocation>
</comment>
<feature type="transmembrane region" description="Helical" evidence="9">
    <location>
        <begin position="94"/>
        <end position="118"/>
    </location>
</feature>
<organism evidence="12 13">
    <name type="scientific">Orbus sasakiae</name>
    <dbReference type="NCBI Taxonomy" id="1078475"/>
    <lineage>
        <taxon>Bacteria</taxon>
        <taxon>Pseudomonadati</taxon>
        <taxon>Pseudomonadota</taxon>
        <taxon>Gammaproteobacteria</taxon>
        <taxon>Orbales</taxon>
        <taxon>Orbaceae</taxon>
        <taxon>Orbus</taxon>
    </lineage>
</organism>
<keyword evidence="13" id="KW-1185">Reference proteome</keyword>
<feature type="domain" description="Peptidase S54 rhomboid" evidence="10">
    <location>
        <begin position="136"/>
        <end position="268"/>
    </location>
</feature>
<dbReference type="GO" id="GO:0006508">
    <property type="term" value="P:proteolysis"/>
    <property type="evidence" value="ECO:0007669"/>
    <property type="project" value="UniProtKB-KW"/>
</dbReference>
<comment type="similarity">
    <text evidence="2">Belongs to the peptidase S54 family.</text>
</comment>
<accession>A0ABP9N510</accession>
<dbReference type="InterPro" id="IPR038236">
    <property type="entry name" value="GlpG_N_sf"/>
</dbReference>
<gene>
    <name evidence="12" type="primary">glpG</name>
    <name evidence="12" type="ORF">GCM10023211_09570</name>
</gene>
<proteinExistence type="inferred from homology"/>
<comment type="caution">
    <text evidence="12">The sequence shown here is derived from an EMBL/GenBank/DDBJ whole genome shotgun (WGS) entry which is preliminary data.</text>
</comment>
<protein>
    <submittedName>
        <fullName evidence="12">Rhomboid family intramembrane serine protease GlpG</fullName>
    </submittedName>
</protein>
<feature type="transmembrane region" description="Helical" evidence="9">
    <location>
        <begin position="199"/>
        <end position="218"/>
    </location>
</feature>
<dbReference type="InterPro" id="IPR050925">
    <property type="entry name" value="Rhomboid_protease_S54"/>
</dbReference>
<keyword evidence="4" id="KW-0997">Cell inner membrane</keyword>
<feature type="transmembrane region" description="Helical" evidence="9">
    <location>
        <begin position="138"/>
        <end position="163"/>
    </location>
</feature>
<dbReference type="InterPro" id="IPR022732">
    <property type="entry name" value="Peptidase_S54_GlpG_N"/>
</dbReference>
<dbReference type="InterPro" id="IPR022764">
    <property type="entry name" value="Peptidase_S54_rhomboid_dom"/>
</dbReference>
<dbReference type="InterPro" id="IPR035952">
    <property type="entry name" value="Rhomboid-like_sf"/>
</dbReference>
<evidence type="ECO:0000259" key="10">
    <source>
        <dbReference type="Pfam" id="PF01694"/>
    </source>
</evidence>
<keyword evidence="12" id="KW-0645">Protease</keyword>
<evidence type="ECO:0000256" key="6">
    <source>
        <dbReference type="ARBA" id="ARBA00022801"/>
    </source>
</evidence>
<evidence type="ECO:0000259" key="11">
    <source>
        <dbReference type="Pfam" id="PF12122"/>
    </source>
</evidence>
<dbReference type="GO" id="GO:0008233">
    <property type="term" value="F:peptidase activity"/>
    <property type="evidence" value="ECO:0007669"/>
    <property type="project" value="UniProtKB-KW"/>
</dbReference>
<keyword evidence="6" id="KW-0378">Hydrolase</keyword>
<evidence type="ECO:0000256" key="7">
    <source>
        <dbReference type="ARBA" id="ARBA00022989"/>
    </source>
</evidence>
<dbReference type="Pfam" id="PF12122">
    <property type="entry name" value="Rhomboid_N"/>
    <property type="match status" value="1"/>
</dbReference>
<keyword evidence="7 9" id="KW-1133">Transmembrane helix</keyword>
<evidence type="ECO:0000313" key="12">
    <source>
        <dbReference type="EMBL" id="GAA5107923.1"/>
    </source>
</evidence>
<name>A0ABP9N510_9GAMM</name>
<dbReference type="EMBL" id="BAABHY010000001">
    <property type="protein sequence ID" value="GAA5107923.1"/>
    <property type="molecule type" value="Genomic_DNA"/>
</dbReference>
<dbReference type="PANTHER" id="PTHR43731">
    <property type="entry name" value="RHOMBOID PROTEASE"/>
    <property type="match status" value="1"/>
</dbReference>
<dbReference type="Gene3D" id="3.30.70.2350">
    <property type="match status" value="1"/>
</dbReference>
<keyword evidence="5 9" id="KW-0812">Transmembrane</keyword>
<evidence type="ECO:0000256" key="8">
    <source>
        <dbReference type="ARBA" id="ARBA00023136"/>
    </source>
</evidence>
<dbReference type="Gene3D" id="1.20.1540.10">
    <property type="entry name" value="Rhomboid-like"/>
    <property type="match status" value="1"/>
</dbReference>